<dbReference type="InterPro" id="IPR029061">
    <property type="entry name" value="THDP-binding"/>
</dbReference>
<dbReference type="Gene3D" id="3.40.50.1220">
    <property type="entry name" value="TPP-binding domain"/>
    <property type="match status" value="1"/>
</dbReference>
<dbReference type="GO" id="GO:0005506">
    <property type="term" value="F:iron ion binding"/>
    <property type="evidence" value="ECO:0007669"/>
    <property type="project" value="InterPro"/>
</dbReference>
<dbReference type="Pfam" id="PF02776">
    <property type="entry name" value="TPP_enzyme_N"/>
    <property type="match status" value="1"/>
</dbReference>
<keyword evidence="2" id="KW-0813">Transport</keyword>
<keyword evidence="6 7" id="KW-0786">Thiamine pyrophosphate</keyword>
<evidence type="ECO:0000259" key="8">
    <source>
        <dbReference type="PROSITE" id="PS50903"/>
    </source>
</evidence>
<proteinExistence type="inferred from homology"/>
<dbReference type="InterPro" id="IPR012001">
    <property type="entry name" value="Thiamin_PyroP_enz_TPP-bd_dom"/>
</dbReference>
<dbReference type="FunFam" id="3.40.50.970:FF:000007">
    <property type="entry name" value="Acetolactate synthase"/>
    <property type="match status" value="1"/>
</dbReference>
<keyword evidence="4" id="KW-0249">Electron transport</keyword>
<evidence type="ECO:0000256" key="4">
    <source>
        <dbReference type="ARBA" id="ARBA00022982"/>
    </source>
</evidence>
<sequence>MARYRCSVCNYIYDEDKERKKYINLQDAWTCPVCGAPKSALVPEGVSKGDKTIETNVAEKIIEQLVSFGVKHVFGIPGDSNLPLVNAIRENNKIDFILTRHEETAAFIASAYGKITDKLGVCMSIAGPGATNLITGLMDSATDRSPVLALVGQIPEVYLGSEAFQEIDQITLFRPFAEYAETIARSNQAIKLTMMAVKYALKKPGVSVLSCPTDVLVDKLDDKIIQPEKRLFKSEGISTEEEIQKAASLINKCTKPVVFGGWGSRHAGELLIEFSEKLKAPIATTSRVKGVVHENHKYAVGVLGSIGTKYSAMAIRECDLIIIIGSGFRQANLVPSNVKILQIDNDPTRIGKTFDVDVGLIGDGKLILEKLIPLVEVKQENKVFLSHVFKMKQEHMAYLELEAKDLTVPINPGYVIQSMKRILEKDAIICVDVGDHTYHFYKKFICEGHKTYLNANMASMGFALPASIAAKLEFPEKQVICLASDGGFAMLMADFTTAVREKLNIVAIIFHDCVLKNIKKELIRDGYPIFGVEFPNPNFAEFAKSSGGFGIRVESPEKLDDALQEALNSGKPSIVEVMTDPNKMAASTKRVE</sequence>
<dbReference type="Gene3D" id="3.40.50.970">
    <property type="match status" value="2"/>
</dbReference>
<dbReference type="SUPFAM" id="SSF52467">
    <property type="entry name" value="DHS-like NAD/FAD-binding domain"/>
    <property type="match status" value="1"/>
</dbReference>
<dbReference type="InterPro" id="IPR018527">
    <property type="entry name" value="Rubredoxin_Fe_BS"/>
</dbReference>
<dbReference type="SUPFAM" id="SSF57802">
    <property type="entry name" value="Rubredoxin-like"/>
    <property type="match status" value="1"/>
</dbReference>
<dbReference type="InterPro" id="IPR029035">
    <property type="entry name" value="DHS-like_NAD/FAD-binding_dom"/>
</dbReference>
<dbReference type="GO" id="GO:0030976">
    <property type="term" value="F:thiamine pyrophosphate binding"/>
    <property type="evidence" value="ECO:0007669"/>
    <property type="project" value="InterPro"/>
</dbReference>
<dbReference type="PROSITE" id="PS00202">
    <property type="entry name" value="RUBREDOXIN"/>
    <property type="match status" value="1"/>
</dbReference>
<dbReference type="Pfam" id="PF02775">
    <property type="entry name" value="TPP_enzyme_C"/>
    <property type="match status" value="1"/>
</dbReference>
<dbReference type="PROSITE" id="PS50903">
    <property type="entry name" value="RUBREDOXIN_LIKE"/>
    <property type="match status" value="1"/>
</dbReference>
<dbReference type="EMBL" id="LAZR01002785">
    <property type="protein sequence ID" value="KKN25659.1"/>
    <property type="molecule type" value="Genomic_DNA"/>
</dbReference>
<dbReference type="CDD" id="cd00730">
    <property type="entry name" value="rubredoxin"/>
    <property type="match status" value="1"/>
</dbReference>
<evidence type="ECO:0000256" key="1">
    <source>
        <dbReference type="ARBA" id="ARBA00007812"/>
    </source>
</evidence>
<dbReference type="InterPro" id="IPR047211">
    <property type="entry name" value="POXB-like"/>
</dbReference>
<dbReference type="PANTHER" id="PTHR42981">
    <property type="entry name" value="PYRUVATE DEHYDROGENASE [UBIQUINONE]"/>
    <property type="match status" value="1"/>
</dbReference>
<evidence type="ECO:0000256" key="7">
    <source>
        <dbReference type="RuleBase" id="RU362132"/>
    </source>
</evidence>
<dbReference type="SUPFAM" id="SSF52518">
    <property type="entry name" value="Thiamin diphosphate-binding fold (THDP-binding)"/>
    <property type="match status" value="2"/>
</dbReference>
<feature type="domain" description="Rubredoxin-like" evidence="8">
    <location>
        <begin position="1"/>
        <end position="44"/>
    </location>
</feature>
<dbReference type="GO" id="GO:0000287">
    <property type="term" value="F:magnesium ion binding"/>
    <property type="evidence" value="ECO:0007669"/>
    <property type="project" value="InterPro"/>
</dbReference>
<evidence type="ECO:0000256" key="5">
    <source>
        <dbReference type="ARBA" id="ARBA00023004"/>
    </source>
</evidence>
<dbReference type="InterPro" id="IPR011766">
    <property type="entry name" value="TPP_enzyme_TPP-bd"/>
</dbReference>
<evidence type="ECO:0000256" key="2">
    <source>
        <dbReference type="ARBA" id="ARBA00022448"/>
    </source>
</evidence>
<dbReference type="CDD" id="cd07039">
    <property type="entry name" value="TPP_PYR_POX"/>
    <property type="match status" value="1"/>
</dbReference>
<name>A0A0F9P6E8_9ZZZZ</name>
<evidence type="ECO:0000256" key="3">
    <source>
        <dbReference type="ARBA" id="ARBA00022723"/>
    </source>
</evidence>
<comment type="similarity">
    <text evidence="1 7">Belongs to the TPP enzyme family.</text>
</comment>
<dbReference type="GO" id="GO:0003824">
    <property type="term" value="F:catalytic activity"/>
    <property type="evidence" value="ECO:0007669"/>
    <property type="project" value="InterPro"/>
</dbReference>
<evidence type="ECO:0000313" key="9">
    <source>
        <dbReference type="EMBL" id="KKN25659.1"/>
    </source>
</evidence>
<dbReference type="PANTHER" id="PTHR42981:SF2">
    <property type="entry name" value="PYRUVATE DEHYDROGENASE [UBIQUINONE]"/>
    <property type="match status" value="1"/>
</dbReference>
<dbReference type="AlphaFoldDB" id="A0A0F9P6E8"/>
<evidence type="ECO:0000256" key="6">
    <source>
        <dbReference type="ARBA" id="ARBA00023052"/>
    </source>
</evidence>
<dbReference type="InterPro" id="IPR012000">
    <property type="entry name" value="Thiamin_PyroP_enz_cen_dom"/>
</dbReference>
<accession>A0A0F9P6E8</accession>
<protein>
    <recommendedName>
        <fullName evidence="8">Rubredoxin-like domain-containing protein</fullName>
    </recommendedName>
</protein>
<dbReference type="Gene3D" id="2.20.28.10">
    <property type="match status" value="1"/>
</dbReference>
<dbReference type="InterPro" id="IPR047210">
    <property type="entry name" value="TPP_PYR_POXB-like"/>
</dbReference>
<keyword evidence="5" id="KW-0408">Iron</keyword>
<dbReference type="Pfam" id="PF00205">
    <property type="entry name" value="TPP_enzyme_M"/>
    <property type="match status" value="1"/>
</dbReference>
<reference evidence="9" key="1">
    <citation type="journal article" date="2015" name="Nature">
        <title>Complex archaea that bridge the gap between prokaryotes and eukaryotes.</title>
        <authorList>
            <person name="Spang A."/>
            <person name="Saw J.H."/>
            <person name="Jorgensen S.L."/>
            <person name="Zaremba-Niedzwiedzka K."/>
            <person name="Martijn J."/>
            <person name="Lind A.E."/>
            <person name="van Eijk R."/>
            <person name="Schleper C."/>
            <person name="Guy L."/>
            <person name="Ettema T.J."/>
        </authorList>
    </citation>
    <scope>NUCLEOTIDE SEQUENCE</scope>
</reference>
<dbReference type="InterPro" id="IPR024935">
    <property type="entry name" value="Rubredoxin_dom"/>
</dbReference>
<keyword evidence="3" id="KW-0479">Metal-binding</keyword>
<gene>
    <name evidence="9" type="ORF">LCGC14_0882560</name>
</gene>
<dbReference type="InterPro" id="IPR024934">
    <property type="entry name" value="Rubredoxin-like_dom"/>
</dbReference>
<organism evidence="9">
    <name type="scientific">marine sediment metagenome</name>
    <dbReference type="NCBI Taxonomy" id="412755"/>
    <lineage>
        <taxon>unclassified sequences</taxon>
        <taxon>metagenomes</taxon>
        <taxon>ecological metagenomes</taxon>
    </lineage>
</organism>
<comment type="caution">
    <text evidence="9">The sequence shown here is derived from an EMBL/GenBank/DDBJ whole genome shotgun (WGS) entry which is preliminary data.</text>
</comment>